<feature type="region of interest" description="Disordered" evidence="1">
    <location>
        <begin position="80"/>
        <end position="266"/>
    </location>
</feature>
<evidence type="ECO:0000313" key="3">
    <source>
        <dbReference type="Ensembl" id="ENSUPAP00010011820.1"/>
    </source>
</evidence>
<accession>A0A8D2KGE6</accession>
<protein>
    <submittedName>
        <fullName evidence="3">Coiled-coil glutamate rich protein 2</fullName>
    </submittedName>
</protein>
<name>A0A8D2KGE6_UROPR</name>
<feature type="signal peptide" evidence="2">
    <location>
        <begin position="1"/>
        <end position="19"/>
    </location>
</feature>
<proteinExistence type="predicted"/>
<reference evidence="3" key="2">
    <citation type="submission" date="2025-09" db="UniProtKB">
        <authorList>
            <consortium name="Ensembl"/>
        </authorList>
    </citation>
    <scope>IDENTIFICATION</scope>
</reference>
<evidence type="ECO:0000256" key="2">
    <source>
        <dbReference type="SAM" id="SignalP"/>
    </source>
</evidence>
<feature type="chain" id="PRO_5034367797" evidence="2">
    <location>
        <begin position="20"/>
        <end position="266"/>
    </location>
</feature>
<keyword evidence="2" id="KW-0732">Signal</keyword>
<dbReference type="Ensembl" id="ENSUPAT00010013566.1">
    <property type="protein sequence ID" value="ENSUPAP00010011820.1"/>
    <property type="gene ID" value="ENSUPAG00010009588.1"/>
</dbReference>
<dbReference type="Proteomes" id="UP000694417">
    <property type="component" value="Unplaced"/>
</dbReference>
<feature type="compositionally biased region" description="Basic and acidic residues" evidence="1">
    <location>
        <begin position="80"/>
        <end position="96"/>
    </location>
</feature>
<keyword evidence="4" id="KW-1185">Reference proteome</keyword>
<organism evidence="3 4">
    <name type="scientific">Urocitellus parryii</name>
    <name type="common">Arctic ground squirrel</name>
    <name type="synonym">Spermophilus parryii</name>
    <dbReference type="NCBI Taxonomy" id="9999"/>
    <lineage>
        <taxon>Eukaryota</taxon>
        <taxon>Metazoa</taxon>
        <taxon>Chordata</taxon>
        <taxon>Craniata</taxon>
        <taxon>Vertebrata</taxon>
        <taxon>Euteleostomi</taxon>
        <taxon>Mammalia</taxon>
        <taxon>Eutheria</taxon>
        <taxon>Euarchontoglires</taxon>
        <taxon>Glires</taxon>
        <taxon>Rodentia</taxon>
        <taxon>Sciuromorpha</taxon>
        <taxon>Sciuridae</taxon>
        <taxon>Xerinae</taxon>
        <taxon>Marmotini</taxon>
        <taxon>Urocitellus</taxon>
    </lineage>
</organism>
<evidence type="ECO:0000313" key="4">
    <source>
        <dbReference type="Proteomes" id="UP000694417"/>
    </source>
</evidence>
<dbReference type="AlphaFoldDB" id="A0A8D2KGE6"/>
<feature type="compositionally biased region" description="Basic and acidic residues" evidence="1">
    <location>
        <begin position="117"/>
        <end position="128"/>
    </location>
</feature>
<dbReference type="GeneTree" id="ENSGT00670000099437"/>
<feature type="compositionally biased region" description="Acidic residues" evidence="1">
    <location>
        <begin position="129"/>
        <end position="147"/>
    </location>
</feature>
<gene>
    <name evidence="3" type="primary">CCER2</name>
</gene>
<feature type="compositionally biased region" description="Basic and acidic residues" evidence="1">
    <location>
        <begin position="229"/>
        <end position="252"/>
    </location>
</feature>
<sequence>MLLLTLPPLLALLLGPATAAPLAPGPSKEELTRCLAEVVTEVLTLGQVQRGPCTALLHREMCDTEPYSCLSPEEKALLGGDFKKREAGKTRSSQEVREEEEEAAAERSHRSQVQEQLHSRLRQEKEEKEEKEEEEKEEEKEEEEESGPVETFGDLWKHHLEGGGGPQRQVTEKASDEETAQFEAEEKGLKMLGGHHSLWQGAEAGRGEGHRDLPRHHHQQQPPPSPGAKQEEASEREEHDLERLEHLREELQKAAAMLGEGVRREG</sequence>
<evidence type="ECO:0000256" key="1">
    <source>
        <dbReference type="SAM" id="MobiDB-lite"/>
    </source>
</evidence>
<reference evidence="3" key="1">
    <citation type="submission" date="2025-08" db="UniProtKB">
        <authorList>
            <consortium name="Ensembl"/>
        </authorList>
    </citation>
    <scope>IDENTIFICATION</scope>
</reference>